<organism evidence="1 2">
    <name type="scientific">Choristoneura fumiferana</name>
    <name type="common">Spruce budworm moth</name>
    <name type="synonym">Archips fumiferana</name>
    <dbReference type="NCBI Taxonomy" id="7141"/>
    <lineage>
        <taxon>Eukaryota</taxon>
        <taxon>Metazoa</taxon>
        <taxon>Ecdysozoa</taxon>
        <taxon>Arthropoda</taxon>
        <taxon>Hexapoda</taxon>
        <taxon>Insecta</taxon>
        <taxon>Pterygota</taxon>
        <taxon>Neoptera</taxon>
        <taxon>Endopterygota</taxon>
        <taxon>Lepidoptera</taxon>
        <taxon>Glossata</taxon>
        <taxon>Ditrysia</taxon>
        <taxon>Tortricoidea</taxon>
        <taxon>Tortricidae</taxon>
        <taxon>Tortricinae</taxon>
        <taxon>Choristoneura</taxon>
    </lineage>
</organism>
<protein>
    <submittedName>
        <fullName evidence="1">Uncharacterized protein</fullName>
    </submittedName>
</protein>
<proteinExistence type="predicted"/>
<evidence type="ECO:0000313" key="2">
    <source>
        <dbReference type="Proteomes" id="UP001064048"/>
    </source>
</evidence>
<evidence type="ECO:0000313" key="1">
    <source>
        <dbReference type="EMBL" id="KAI8431043.1"/>
    </source>
</evidence>
<gene>
    <name evidence="1" type="ORF">MSG28_001113</name>
</gene>
<dbReference type="Proteomes" id="UP001064048">
    <property type="component" value="Chromosome Z"/>
</dbReference>
<sequence length="293" mass="32357">MCVIDKEPSLTNGVIPNFQCSVIQDNNGPDTSNSQSVKGDEELSRVYQTLNLPTLSRDDNASSNNSSETKSKSKSATPASPGSSEMKPQSTTSQTLTKPPYSYVALITMAIQNSQTKRATLSEIYAYITKEFPFFEKNKKGWQNSIRHNLSLNECFIKVPREGGGERKGNYWTLDPQCGDMFENGNYRRRRRMKRPFRAAPYSKAIFGDGYHVAHVAQHVPPHMQPLPLGARNYFGASSPYHPPSYPRYDTAGLGYGGACAGRSPPGCSPHSALPHQSSPVNPFAPHQLQNQV</sequence>
<keyword evidence="2" id="KW-1185">Reference proteome</keyword>
<reference evidence="1 2" key="1">
    <citation type="journal article" date="2022" name="Genome Biol. Evol.">
        <title>The Spruce Budworm Genome: Reconstructing the Evolutionary History of Antifreeze Proteins.</title>
        <authorList>
            <person name="Beliveau C."/>
            <person name="Gagne P."/>
            <person name="Picq S."/>
            <person name="Vernygora O."/>
            <person name="Keeling C.I."/>
            <person name="Pinkney K."/>
            <person name="Doucet D."/>
            <person name="Wen F."/>
            <person name="Johnston J.S."/>
            <person name="Maaroufi H."/>
            <person name="Boyle B."/>
            <person name="Laroche J."/>
            <person name="Dewar K."/>
            <person name="Juretic N."/>
            <person name="Blackburn G."/>
            <person name="Nisole A."/>
            <person name="Brunet B."/>
            <person name="Brandao M."/>
            <person name="Lumley L."/>
            <person name="Duan J."/>
            <person name="Quan G."/>
            <person name="Lucarotti C.J."/>
            <person name="Roe A.D."/>
            <person name="Sperling F.A.H."/>
            <person name="Levesque R.C."/>
            <person name="Cusson M."/>
        </authorList>
    </citation>
    <scope>NUCLEOTIDE SEQUENCE [LARGE SCALE GENOMIC DNA]</scope>
    <source>
        <strain evidence="1">Glfc:IPQL:Cfum</strain>
    </source>
</reference>
<accession>A0ACC0K3Q4</accession>
<dbReference type="EMBL" id="CM046131">
    <property type="protein sequence ID" value="KAI8431043.1"/>
    <property type="molecule type" value="Genomic_DNA"/>
</dbReference>
<comment type="caution">
    <text evidence="1">The sequence shown here is derived from an EMBL/GenBank/DDBJ whole genome shotgun (WGS) entry which is preliminary data.</text>
</comment>
<name>A0ACC0K3Q4_CHOFU</name>